<proteinExistence type="predicted"/>
<evidence type="ECO:0000313" key="2">
    <source>
        <dbReference type="RefSeq" id="XP_026678305.1"/>
    </source>
</evidence>
<dbReference type="Proteomes" id="UP000079169">
    <property type="component" value="Unplaced"/>
</dbReference>
<name>A0A3Q0IVB7_DIACI</name>
<protein>
    <submittedName>
        <fullName evidence="2">Uncharacterized protein LOC113466806</fullName>
    </submittedName>
</protein>
<dbReference type="AlphaFoldDB" id="A0A3Q0IVB7"/>
<dbReference type="RefSeq" id="XP_026678305.1">
    <property type="nucleotide sequence ID" value="XM_026822504.1"/>
</dbReference>
<accession>A0A3Q0IVB7</accession>
<dbReference type="KEGG" id="dci:113466806"/>
<organism evidence="1 2">
    <name type="scientific">Diaphorina citri</name>
    <name type="common">Asian citrus psyllid</name>
    <dbReference type="NCBI Taxonomy" id="121845"/>
    <lineage>
        <taxon>Eukaryota</taxon>
        <taxon>Metazoa</taxon>
        <taxon>Ecdysozoa</taxon>
        <taxon>Arthropoda</taxon>
        <taxon>Hexapoda</taxon>
        <taxon>Insecta</taxon>
        <taxon>Pterygota</taxon>
        <taxon>Neoptera</taxon>
        <taxon>Paraneoptera</taxon>
        <taxon>Hemiptera</taxon>
        <taxon>Sternorrhyncha</taxon>
        <taxon>Psylloidea</taxon>
        <taxon>Psyllidae</taxon>
        <taxon>Diaphorininae</taxon>
        <taxon>Diaphorina</taxon>
    </lineage>
</organism>
<dbReference type="GeneID" id="113466806"/>
<reference evidence="2" key="1">
    <citation type="submission" date="2025-08" db="UniProtKB">
        <authorList>
            <consortium name="RefSeq"/>
        </authorList>
    </citation>
    <scope>IDENTIFICATION</scope>
</reference>
<dbReference type="PaxDb" id="121845-A0A3Q0IVB7"/>
<sequence>MDPHIALIFYKATVRATLDLGSIFYVNSAQTKLNKVHVIQSRAIRIAMGYLNSTPIDVMLQEAKEKTITDMLIDRFVLKSMSTQNQTSHKLNNFTIMHLTSKKLKDTKDRLSPPLVESYSNLSKYNTEIFTCVKPPLYTYDYEVPLTWILMEKLEYQDLALINWKKIGFKTRSKKNGQVPT</sequence>
<evidence type="ECO:0000313" key="1">
    <source>
        <dbReference type="Proteomes" id="UP000079169"/>
    </source>
</evidence>
<keyword evidence="1" id="KW-1185">Reference proteome</keyword>
<gene>
    <name evidence="2" type="primary">LOC113466806</name>
</gene>